<evidence type="ECO:0000313" key="1">
    <source>
        <dbReference type="EMBL" id="KIQ70506.1"/>
    </source>
</evidence>
<dbReference type="Proteomes" id="UP000035100">
    <property type="component" value="Unassembled WGS sequence"/>
</dbReference>
<dbReference type="RefSeq" id="WP_018304250.1">
    <property type="nucleotide sequence ID" value="NZ_KB902312.1"/>
</dbReference>
<name>A0A0D0PGN2_9RHOB</name>
<dbReference type="AlphaFoldDB" id="A0A0D0PGN2"/>
<comment type="caution">
    <text evidence="1">The sequence shown here is derived from an EMBL/GenBank/DDBJ whole genome shotgun (WGS) entry which is preliminary data.</text>
</comment>
<sequence length="99" mass="11047">MAEESEERAEPSLAYRSPDELQEVLRGLGQRLHYLNRVAIGESGFAWHLAEAIVAVGRLVPLLDDAETRRAFGDGWTKGAVPREAQVDHLLALLRRELS</sequence>
<dbReference type="EMBL" id="AONG01000005">
    <property type="protein sequence ID" value="KIQ70506.1"/>
    <property type="molecule type" value="Genomic_DNA"/>
</dbReference>
<gene>
    <name evidence="1" type="ORF">Wenmar_00882</name>
</gene>
<reference evidence="1 2" key="1">
    <citation type="submission" date="2013-01" db="EMBL/GenBank/DDBJ databases">
        <authorList>
            <person name="Fiebig A."/>
            <person name="Goeker M."/>
            <person name="Klenk H.-P.P."/>
        </authorList>
    </citation>
    <scope>NUCLEOTIDE SEQUENCE [LARGE SCALE GENOMIC DNA]</scope>
    <source>
        <strain evidence="1 2">DSM 24838</strain>
    </source>
</reference>
<evidence type="ECO:0000313" key="2">
    <source>
        <dbReference type="Proteomes" id="UP000035100"/>
    </source>
</evidence>
<dbReference type="eggNOG" id="ENOG502ZPS0">
    <property type="taxonomic scope" value="Bacteria"/>
</dbReference>
<dbReference type="STRING" id="1123501.Wenmar_00882"/>
<dbReference type="OrthoDB" id="7871085at2"/>
<protein>
    <submittedName>
        <fullName evidence="1">Uncharacterized protein</fullName>
    </submittedName>
</protein>
<keyword evidence="2" id="KW-1185">Reference proteome</keyword>
<proteinExistence type="predicted"/>
<organism evidence="1 2">
    <name type="scientific">Wenxinia marina DSM 24838</name>
    <dbReference type="NCBI Taxonomy" id="1123501"/>
    <lineage>
        <taxon>Bacteria</taxon>
        <taxon>Pseudomonadati</taxon>
        <taxon>Pseudomonadota</taxon>
        <taxon>Alphaproteobacteria</taxon>
        <taxon>Rhodobacterales</taxon>
        <taxon>Roseobacteraceae</taxon>
        <taxon>Wenxinia</taxon>
    </lineage>
</organism>
<accession>A0A0D0PGN2</accession>